<evidence type="ECO:0008006" key="3">
    <source>
        <dbReference type="Google" id="ProtNLM"/>
    </source>
</evidence>
<comment type="caution">
    <text evidence="1">The sequence shown here is derived from an EMBL/GenBank/DDBJ whole genome shotgun (WGS) entry which is preliminary data.</text>
</comment>
<keyword evidence="2" id="KW-1185">Reference proteome</keyword>
<protein>
    <recommendedName>
        <fullName evidence="3">Profilin</fullName>
    </recommendedName>
</protein>
<sequence length="134" mass="15511">MANINLQSLTNKMDQFMYFLYEQNIDLACVTEHWATYEILERINSQNHKFGNAFCRASSRHGGAAIIMRNDISFNELNELRNLSFDKKIKIAAVRLNKLNIILIAIYRPPSSDIHPFLSILDDVLESCYTEYCS</sequence>
<organism evidence="1 2">
    <name type="scientific">Henosepilachna vigintioctopunctata</name>
    <dbReference type="NCBI Taxonomy" id="420089"/>
    <lineage>
        <taxon>Eukaryota</taxon>
        <taxon>Metazoa</taxon>
        <taxon>Ecdysozoa</taxon>
        <taxon>Arthropoda</taxon>
        <taxon>Hexapoda</taxon>
        <taxon>Insecta</taxon>
        <taxon>Pterygota</taxon>
        <taxon>Neoptera</taxon>
        <taxon>Endopterygota</taxon>
        <taxon>Coleoptera</taxon>
        <taxon>Polyphaga</taxon>
        <taxon>Cucujiformia</taxon>
        <taxon>Coccinelloidea</taxon>
        <taxon>Coccinellidae</taxon>
        <taxon>Epilachninae</taxon>
        <taxon>Epilachnini</taxon>
        <taxon>Henosepilachna</taxon>
    </lineage>
</organism>
<dbReference type="AlphaFoldDB" id="A0AAW1TTI7"/>
<evidence type="ECO:0000313" key="2">
    <source>
        <dbReference type="Proteomes" id="UP001431783"/>
    </source>
</evidence>
<dbReference type="EMBL" id="JARQZJ010000007">
    <property type="protein sequence ID" value="KAK9871728.1"/>
    <property type="molecule type" value="Genomic_DNA"/>
</dbReference>
<accession>A0AAW1TTI7</accession>
<name>A0AAW1TTI7_9CUCU</name>
<dbReference type="Gene3D" id="3.60.10.10">
    <property type="entry name" value="Endonuclease/exonuclease/phosphatase"/>
    <property type="match status" value="1"/>
</dbReference>
<proteinExistence type="predicted"/>
<reference evidence="1 2" key="1">
    <citation type="submission" date="2023-03" db="EMBL/GenBank/DDBJ databases">
        <title>Genome insight into feeding habits of ladybird beetles.</title>
        <authorList>
            <person name="Li H.-S."/>
            <person name="Huang Y.-H."/>
            <person name="Pang H."/>
        </authorList>
    </citation>
    <scope>NUCLEOTIDE SEQUENCE [LARGE SCALE GENOMIC DNA]</scope>
    <source>
        <strain evidence="1">SYSU_2023b</strain>
        <tissue evidence="1">Whole body</tissue>
    </source>
</reference>
<evidence type="ECO:0000313" key="1">
    <source>
        <dbReference type="EMBL" id="KAK9871728.1"/>
    </source>
</evidence>
<dbReference type="InterPro" id="IPR036691">
    <property type="entry name" value="Endo/exonu/phosph_ase_sf"/>
</dbReference>
<dbReference type="SUPFAM" id="SSF56219">
    <property type="entry name" value="DNase I-like"/>
    <property type="match status" value="1"/>
</dbReference>
<dbReference type="Proteomes" id="UP001431783">
    <property type="component" value="Unassembled WGS sequence"/>
</dbReference>
<gene>
    <name evidence="1" type="ORF">WA026_014181</name>
</gene>